<comment type="caution">
    <text evidence="2">The sequence shown here is derived from an EMBL/GenBank/DDBJ whole genome shotgun (WGS) entry which is preliminary data.</text>
</comment>
<dbReference type="Gene3D" id="3.40.30.10">
    <property type="entry name" value="Glutaredoxin"/>
    <property type="match status" value="1"/>
</dbReference>
<evidence type="ECO:0000313" key="3">
    <source>
        <dbReference type="Proteomes" id="UP000294829"/>
    </source>
</evidence>
<proteinExistence type="predicted"/>
<accession>A0A4R5VQX3</accession>
<dbReference type="InterPro" id="IPR036249">
    <property type="entry name" value="Thioredoxin-like_sf"/>
</dbReference>
<dbReference type="AlphaFoldDB" id="A0A4R5VQX3"/>
<name>A0A4R5VQX3_9BURK</name>
<protein>
    <submittedName>
        <fullName evidence="2">Thioredoxin family protein</fullName>
    </submittedName>
</protein>
<evidence type="ECO:0000313" key="2">
    <source>
        <dbReference type="EMBL" id="TDK60046.1"/>
    </source>
</evidence>
<dbReference type="SUPFAM" id="SSF52833">
    <property type="entry name" value="Thioredoxin-like"/>
    <property type="match status" value="1"/>
</dbReference>
<keyword evidence="3" id="KW-1185">Reference proteome</keyword>
<keyword evidence="1" id="KW-0732">Signal</keyword>
<gene>
    <name evidence="2" type="ORF">E2I14_18330</name>
</gene>
<organism evidence="2 3">
    <name type="scientific">Sapientia aquatica</name>
    <dbReference type="NCBI Taxonomy" id="1549640"/>
    <lineage>
        <taxon>Bacteria</taxon>
        <taxon>Pseudomonadati</taxon>
        <taxon>Pseudomonadota</taxon>
        <taxon>Betaproteobacteria</taxon>
        <taxon>Burkholderiales</taxon>
        <taxon>Oxalobacteraceae</taxon>
        <taxon>Sapientia</taxon>
    </lineage>
</organism>
<dbReference type="OrthoDB" id="7629852at2"/>
<feature type="chain" id="PRO_5020466257" evidence="1">
    <location>
        <begin position="23"/>
        <end position="155"/>
    </location>
</feature>
<dbReference type="Pfam" id="PF13899">
    <property type="entry name" value="Thioredoxin_7"/>
    <property type="match status" value="1"/>
</dbReference>
<dbReference type="CDD" id="cd02947">
    <property type="entry name" value="TRX_family"/>
    <property type="match status" value="1"/>
</dbReference>
<dbReference type="EMBL" id="SMYL01000018">
    <property type="protein sequence ID" value="TDK60046.1"/>
    <property type="molecule type" value="Genomic_DNA"/>
</dbReference>
<dbReference type="RefSeq" id="WP_133331241.1">
    <property type="nucleotide sequence ID" value="NZ_SMYL01000018.1"/>
</dbReference>
<feature type="signal peptide" evidence="1">
    <location>
        <begin position="1"/>
        <end position="22"/>
    </location>
</feature>
<evidence type="ECO:0000256" key="1">
    <source>
        <dbReference type="SAM" id="SignalP"/>
    </source>
</evidence>
<reference evidence="2 3" key="1">
    <citation type="submission" date="2019-03" db="EMBL/GenBank/DDBJ databases">
        <title>Sapientia aquatica gen. nov., sp. nov., isolated from a crater lake.</title>
        <authorList>
            <person name="Felfoldi T."/>
            <person name="Szabo A."/>
            <person name="Toth E."/>
            <person name="Schumann P."/>
            <person name="Keki Z."/>
            <person name="Marialigeti K."/>
            <person name="Mathe I."/>
        </authorList>
    </citation>
    <scope>NUCLEOTIDE SEQUENCE [LARGE SCALE GENOMIC DNA]</scope>
    <source>
        <strain evidence="2 3">SA-152</strain>
    </source>
</reference>
<dbReference type="Proteomes" id="UP000294829">
    <property type="component" value="Unassembled WGS sequence"/>
</dbReference>
<sequence>MKKLLVLLFALCALSVNQFSHANPLAYDEAANSAADIQTALAKAKAENKNVLLIFGANWCKDCLELDRSLKGQSAALIAKKFVVVKINVGQFDTNLSIANEYGNPIKKGIPAAVLLTPKNTVLYATHGGELADARTMGDQGIYDFFNQIEQKKNH</sequence>